<protein>
    <submittedName>
        <fullName evidence="1">Uncharacterized protein</fullName>
    </submittedName>
</protein>
<accession>A0AAN8WWQ4</accession>
<evidence type="ECO:0000313" key="2">
    <source>
        <dbReference type="Proteomes" id="UP001381693"/>
    </source>
</evidence>
<dbReference type="AlphaFoldDB" id="A0AAN8WWQ4"/>
<keyword evidence="2" id="KW-1185">Reference proteome</keyword>
<feature type="non-terminal residue" evidence="1">
    <location>
        <position position="110"/>
    </location>
</feature>
<gene>
    <name evidence="1" type="ORF">SK128_006450</name>
</gene>
<dbReference type="EMBL" id="JAXCGZ010017805">
    <property type="protein sequence ID" value="KAK7067715.1"/>
    <property type="molecule type" value="Genomic_DNA"/>
</dbReference>
<reference evidence="1 2" key="1">
    <citation type="submission" date="2023-11" db="EMBL/GenBank/DDBJ databases">
        <title>Halocaridina rubra genome assembly.</title>
        <authorList>
            <person name="Smith C."/>
        </authorList>
    </citation>
    <scope>NUCLEOTIDE SEQUENCE [LARGE SCALE GENOMIC DNA]</scope>
    <source>
        <strain evidence="1">EP-1</strain>
        <tissue evidence="1">Whole</tissue>
    </source>
</reference>
<name>A0AAN8WWQ4_HALRR</name>
<proteinExistence type="predicted"/>
<evidence type="ECO:0000313" key="1">
    <source>
        <dbReference type="EMBL" id="KAK7067715.1"/>
    </source>
</evidence>
<organism evidence="1 2">
    <name type="scientific">Halocaridina rubra</name>
    <name type="common">Hawaiian red shrimp</name>
    <dbReference type="NCBI Taxonomy" id="373956"/>
    <lineage>
        <taxon>Eukaryota</taxon>
        <taxon>Metazoa</taxon>
        <taxon>Ecdysozoa</taxon>
        <taxon>Arthropoda</taxon>
        <taxon>Crustacea</taxon>
        <taxon>Multicrustacea</taxon>
        <taxon>Malacostraca</taxon>
        <taxon>Eumalacostraca</taxon>
        <taxon>Eucarida</taxon>
        <taxon>Decapoda</taxon>
        <taxon>Pleocyemata</taxon>
        <taxon>Caridea</taxon>
        <taxon>Atyoidea</taxon>
        <taxon>Atyidae</taxon>
        <taxon>Halocaridina</taxon>
    </lineage>
</organism>
<comment type="caution">
    <text evidence="1">The sequence shown here is derived from an EMBL/GenBank/DDBJ whole genome shotgun (WGS) entry which is preliminary data.</text>
</comment>
<sequence length="110" mass="12102">MVFAMMMDIVKAKALMWMIFKLQNVITTPVNDAISIDFKPLKIPPGTVRPTQVATVTFDPSKASSVKKVSGKILIKSKVSAYKLSVPFTVDLLQGALIYNTSITRFYTGS</sequence>
<dbReference type="Proteomes" id="UP001381693">
    <property type="component" value="Unassembled WGS sequence"/>
</dbReference>